<dbReference type="Gene3D" id="2.60.120.1440">
    <property type="match status" value="1"/>
</dbReference>
<keyword evidence="1" id="KW-0812">Transmembrane</keyword>
<dbReference type="PANTHER" id="PTHR30273:SF2">
    <property type="entry name" value="PROTEIN FECR"/>
    <property type="match status" value="1"/>
</dbReference>
<dbReference type="PIRSF" id="PIRSF018266">
    <property type="entry name" value="FecR"/>
    <property type="match status" value="1"/>
</dbReference>
<dbReference type="InterPro" id="IPR032623">
    <property type="entry name" value="FecR_N"/>
</dbReference>
<dbReference type="Pfam" id="PF04773">
    <property type="entry name" value="FecR"/>
    <property type="match status" value="1"/>
</dbReference>
<evidence type="ECO:0000256" key="1">
    <source>
        <dbReference type="SAM" id="Phobius"/>
    </source>
</evidence>
<dbReference type="EMBL" id="AP015029">
    <property type="protein sequence ID" value="BAW21346.1"/>
    <property type="molecule type" value="Genomic_DNA"/>
</dbReference>
<protein>
    <submittedName>
        <fullName evidence="4">Anti-FecI sigma factor FecR</fullName>
    </submittedName>
</protein>
<gene>
    <name evidence="4" type="ORF">KF715C_ch7730</name>
</gene>
<name>A0A1L7N7E7_PSEPU</name>
<dbReference type="InterPro" id="IPR006860">
    <property type="entry name" value="FecR"/>
</dbReference>
<sequence length="311" mass="34935">MSPMPAKQLQQPDPQQEALEWFSLLRQPGCDETQRQAFAAWCQVPENAHAYAELETFWQQLQPPPARPRPRHVTVRRSHLGKWLALVFLVGLGAATYLYWPLLQRLASELHTDVGERRSTRLADGTTLNLDSASAMNIDLRGRTRQLHLVQGQVYLEVVLDGRAMEVDVGNARIQVFGTRLQVARHAGHDEIVVLSGKAMVTQGGEQRMVSAGERVTFNDTRIDPVQKADLKTADSWRNGRLKATDMPLGQVLERLASYQGQRVWMADEQVAHRRVSGDFNLDRPGESLQSLAAAQHLQLQGVLGHWLVVH</sequence>
<dbReference type="Pfam" id="PF16220">
    <property type="entry name" value="DUF4880"/>
    <property type="match status" value="1"/>
</dbReference>
<evidence type="ECO:0000259" key="2">
    <source>
        <dbReference type="Pfam" id="PF04773"/>
    </source>
</evidence>
<dbReference type="GO" id="GO:0016989">
    <property type="term" value="F:sigma factor antagonist activity"/>
    <property type="evidence" value="ECO:0007669"/>
    <property type="project" value="TreeGrafter"/>
</dbReference>
<dbReference type="Gene3D" id="3.55.50.30">
    <property type="match status" value="1"/>
</dbReference>
<keyword evidence="1" id="KW-0472">Membrane</keyword>
<evidence type="ECO:0000313" key="5">
    <source>
        <dbReference type="Proteomes" id="UP000218731"/>
    </source>
</evidence>
<dbReference type="PANTHER" id="PTHR30273">
    <property type="entry name" value="PERIPLASMIC SIGNAL SENSOR AND SIGMA FACTOR ACTIVATOR FECR-RELATED"/>
    <property type="match status" value="1"/>
</dbReference>
<dbReference type="AlphaFoldDB" id="A0A1L7N7E7"/>
<dbReference type="Proteomes" id="UP000218731">
    <property type="component" value="Chromosome 1"/>
</dbReference>
<proteinExistence type="predicted"/>
<evidence type="ECO:0000313" key="4">
    <source>
        <dbReference type="EMBL" id="BAW21346.1"/>
    </source>
</evidence>
<reference evidence="4 5" key="1">
    <citation type="submission" date="2015-11" db="EMBL/GenBank/DDBJ databases">
        <title>Complete genome sequencing of a biphenyl-degrading bacterium, Pseudomonas putida KF715 (=NBRC110667).</title>
        <authorList>
            <person name="Suenaga H."/>
            <person name="Fujihara N."/>
            <person name="Watanabe T."/>
            <person name="Hirose J."/>
            <person name="Kimura N."/>
            <person name="Yamazoe A."/>
            <person name="Hosoyama A."/>
            <person name="Shimodaira J."/>
            <person name="Furukawa K."/>
        </authorList>
    </citation>
    <scope>NUCLEOTIDE SEQUENCE [LARGE SCALE GENOMIC DNA]</scope>
    <source>
        <strain evidence="4 5">KF715</strain>
    </source>
</reference>
<dbReference type="InterPro" id="IPR012373">
    <property type="entry name" value="Ferrdict_sens_TM"/>
</dbReference>
<feature type="transmembrane region" description="Helical" evidence="1">
    <location>
        <begin position="80"/>
        <end position="100"/>
    </location>
</feature>
<keyword evidence="1" id="KW-1133">Transmembrane helix</keyword>
<feature type="domain" description="FecR protein" evidence="2">
    <location>
        <begin position="109"/>
        <end position="199"/>
    </location>
</feature>
<organism evidence="4 5">
    <name type="scientific">Pseudomonas putida</name>
    <name type="common">Arthrobacter siderocapsulatus</name>
    <dbReference type="NCBI Taxonomy" id="303"/>
    <lineage>
        <taxon>Bacteria</taxon>
        <taxon>Pseudomonadati</taxon>
        <taxon>Pseudomonadota</taxon>
        <taxon>Gammaproteobacteria</taxon>
        <taxon>Pseudomonadales</taxon>
        <taxon>Pseudomonadaceae</taxon>
        <taxon>Pseudomonas</taxon>
    </lineage>
</organism>
<evidence type="ECO:0000259" key="3">
    <source>
        <dbReference type="Pfam" id="PF16220"/>
    </source>
</evidence>
<accession>A0A1L7N7E7</accession>
<feature type="domain" description="FecR N-terminal" evidence="3">
    <location>
        <begin position="16"/>
        <end position="56"/>
    </location>
</feature>